<feature type="binding site" evidence="8 11">
    <location>
        <position position="51"/>
    </location>
    <ligand>
        <name>Mg(2+)</name>
        <dbReference type="ChEBI" id="CHEBI:18420"/>
    </ligand>
</feature>
<protein>
    <recommendedName>
        <fullName evidence="8">3-methyl-2-oxobutanoate hydroxymethyltransferase</fullName>
        <ecNumber evidence="8">2.1.2.11</ecNumber>
    </recommendedName>
    <alternativeName>
        <fullName evidence="8">Ketopantoate hydroxymethyltransferase</fullName>
        <shortName evidence="8">KPHMT</shortName>
    </alternativeName>
</protein>
<evidence type="ECO:0000256" key="2">
    <source>
        <dbReference type="ARBA" id="ARBA00008676"/>
    </source>
</evidence>
<keyword evidence="5 8" id="KW-0808">Transferase</keyword>
<dbReference type="PANTHER" id="PTHR20881">
    <property type="entry name" value="3-METHYL-2-OXOBUTANOATE HYDROXYMETHYLTRANSFERASE"/>
    <property type="match status" value="1"/>
</dbReference>
<keyword evidence="6 8" id="KW-0479">Metal-binding</keyword>
<evidence type="ECO:0000256" key="8">
    <source>
        <dbReference type="HAMAP-Rule" id="MF_00156"/>
    </source>
</evidence>
<name>A0AB33Z5I3_9GAMM</name>
<feature type="binding site" evidence="8 11">
    <location>
        <position position="121"/>
    </location>
    <ligand>
        <name>Mg(2+)</name>
        <dbReference type="ChEBI" id="CHEBI:18420"/>
    </ligand>
</feature>
<accession>A0AB33Z5I3</accession>
<dbReference type="EC" id="2.1.2.11" evidence="8"/>
<dbReference type="GO" id="GO:0003864">
    <property type="term" value="F:3-methyl-2-oxobutanoate hydroxymethyltransferase activity"/>
    <property type="evidence" value="ECO:0007669"/>
    <property type="project" value="UniProtKB-UniRule"/>
</dbReference>
<feature type="active site" description="Proton acceptor" evidence="8 9">
    <location>
        <position position="188"/>
    </location>
</feature>
<comment type="similarity">
    <text evidence="2 8">Belongs to the PanB family.</text>
</comment>
<dbReference type="CDD" id="cd06557">
    <property type="entry name" value="KPHMT-like"/>
    <property type="match status" value="1"/>
</dbReference>
<comment type="cofactor">
    <cofactor evidence="8 11">
        <name>Mg(2+)</name>
        <dbReference type="ChEBI" id="CHEBI:18420"/>
    </cofactor>
    <text evidence="8 11">Binds 1 Mg(2+) ion per subunit.</text>
</comment>
<evidence type="ECO:0000256" key="4">
    <source>
        <dbReference type="ARBA" id="ARBA00022655"/>
    </source>
</evidence>
<dbReference type="PIRSF" id="PIRSF000388">
    <property type="entry name" value="Pantoate_hydroxy_MeTrfase"/>
    <property type="match status" value="1"/>
</dbReference>
<evidence type="ECO:0000256" key="3">
    <source>
        <dbReference type="ARBA" id="ARBA00011424"/>
    </source>
</evidence>
<proteinExistence type="inferred from homology"/>
<dbReference type="InterPro" id="IPR003700">
    <property type="entry name" value="Pantoate_hydroxy_MeTrfase"/>
</dbReference>
<comment type="subcellular location">
    <subcellularLocation>
        <location evidence="8">Cytoplasm</location>
    </subcellularLocation>
</comment>
<keyword evidence="13" id="KW-1185">Reference proteome</keyword>
<dbReference type="SUPFAM" id="SSF51621">
    <property type="entry name" value="Phosphoenolpyruvate/pyruvate domain"/>
    <property type="match status" value="1"/>
</dbReference>
<evidence type="ECO:0000256" key="11">
    <source>
        <dbReference type="PIRSR" id="PIRSR000388-3"/>
    </source>
</evidence>
<sequence length="270" mass="28888">MSQHSSHKKITNTDLLTMKKRGEKIVSLTAYDASFAHILDKAGVEMVLVGDSLGMVVQGQSSTVPVTVEEMAYHSKIVSRGLERALLVTDLPFMSYPDPHTAVDNAAILMQQGYANMVKLEGGQKILDSVQHIVDQGIPVCGHLGLLPQSVNQLGGYRVQGKDDTQANIMIEDAKCLEQAGASAIVVECIPSSLAKRITASVSIPIIGIGAGVECDGQVLVSYDMLDITAGKRPNFSKDFMLEAGNVSAAVNAYVEAVKNKTFPAEEHSF</sequence>
<feature type="binding site" evidence="8 10">
    <location>
        <position position="119"/>
    </location>
    <ligand>
        <name>3-methyl-2-oxobutanoate</name>
        <dbReference type="ChEBI" id="CHEBI:11851"/>
    </ligand>
</feature>
<gene>
    <name evidence="8 12" type="primary">panB</name>
    <name evidence="12" type="ORF">L196_02830</name>
</gene>
<evidence type="ECO:0000256" key="7">
    <source>
        <dbReference type="ARBA" id="ARBA00056497"/>
    </source>
</evidence>
<dbReference type="GO" id="GO:0000287">
    <property type="term" value="F:magnesium ion binding"/>
    <property type="evidence" value="ECO:0007669"/>
    <property type="project" value="TreeGrafter"/>
</dbReference>
<dbReference type="FunFam" id="3.20.20.60:FF:000003">
    <property type="entry name" value="3-methyl-2-oxobutanoate hydroxymethyltransferase"/>
    <property type="match status" value="1"/>
</dbReference>
<evidence type="ECO:0000256" key="9">
    <source>
        <dbReference type="PIRSR" id="PIRSR000388-1"/>
    </source>
</evidence>
<dbReference type="InterPro" id="IPR015813">
    <property type="entry name" value="Pyrv/PenolPyrv_kinase-like_dom"/>
</dbReference>
<evidence type="ECO:0000313" key="12">
    <source>
        <dbReference type="EMBL" id="EPD14397.1"/>
    </source>
</evidence>
<dbReference type="InterPro" id="IPR040442">
    <property type="entry name" value="Pyrv_kinase-like_dom_sf"/>
</dbReference>
<comment type="function">
    <text evidence="7 8">Catalyzes the reversible reaction in which hydroxymethyl group from 5,10-methylenetetrahydrofolate is transferred onto alpha-ketoisovalerate to form ketopantoate.</text>
</comment>
<dbReference type="Pfam" id="PF02548">
    <property type="entry name" value="Pantoate_transf"/>
    <property type="match status" value="1"/>
</dbReference>
<keyword evidence="8 11" id="KW-0460">Magnesium</keyword>
<dbReference type="GO" id="GO:0005737">
    <property type="term" value="C:cytoplasm"/>
    <property type="evidence" value="ECO:0007669"/>
    <property type="project" value="UniProtKB-SubCell"/>
</dbReference>
<dbReference type="NCBIfam" id="TIGR00222">
    <property type="entry name" value="panB"/>
    <property type="match status" value="1"/>
</dbReference>
<comment type="subunit">
    <text evidence="3 8">Homodecamer; pentamer of dimers.</text>
</comment>
<evidence type="ECO:0000256" key="5">
    <source>
        <dbReference type="ARBA" id="ARBA00022679"/>
    </source>
</evidence>
<dbReference type="NCBIfam" id="NF001452">
    <property type="entry name" value="PRK00311.1"/>
    <property type="match status" value="1"/>
</dbReference>
<dbReference type="EMBL" id="ASHL01000001">
    <property type="protein sequence ID" value="EPD14397.1"/>
    <property type="molecule type" value="Genomic_DNA"/>
</dbReference>
<evidence type="ECO:0000256" key="10">
    <source>
        <dbReference type="PIRSR" id="PIRSR000388-2"/>
    </source>
</evidence>
<dbReference type="PANTHER" id="PTHR20881:SF0">
    <property type="entry name" value="3-METHYL-2-OXOBUTANOATE HYDROXYMETHYLTRANSFERASE"/>
    <property type="match status" value="1"/>
</dbReference>
<evidence type="ECO:0000256" key="1">
    <source>
        <dbReference type="ARBA" id="ARBA00005033"/>
    </source>
</evidence>
<comment type="pathway">
    <text evidence="1 8">Cofactor biosynthesis; (R)-pantothenate biosynthesis; (R)-pantoate from 3-methyl-2-oxobutanoate: step 1/2.</text>
</comment>
<feature type="binding site" evidence="8 10">
    <location>
        <position position="90"/>
    </location>
    <ligand>
        <name>3-methyl-2-oxobutanoate</name>
        <dbReference type="ChEBI" id="CHEBI:11851"/>
    </ligand>
</feature>
<comment type="caution">
    <text evidence="12">The sequence shown here is derived from an EMBL/GenBank/DDBJ whole genome shotgun (WGS) entry which is preliminary data.</text>
</comment>
<evidence type="ECO:0000256" key="6">
    <source>
        <dbReference type="ARBA" id="ARBA00022723"/>
    </source>
</evidence>
<dbReference type="Gene3D" id="3.20.20.60">
    <property type="entry name" value="Phosphoenolpyruvate-binding domains"/>
    <property type="match status" value="1"/>
</dbReference>
<feature type="binding site" evidence="8 10">
    <location>
        <begin position="51"/>
        <end position="52"/>
    </location>
    <ligand>
        <name>3-methyl-2-oxobutanoate</name>
        <dbReference type="ChEBI" id="CHEBI:11851"/>
    </ligand>
</feature>
<dbReference type="Proteomes" id="UP000015462">
    <property type="component" value="Unassembled WGS sequence"/>
</dbReference>
<dbReference type="AlphaFoldDB" id="A0AB33Z5I3"/>
<comment type="catalytic activity">
    <reaction evidence="8">
        <text>(6R)-5,10-methylene-5,6,7,8-tetrahydrofolate + 3-methyl-2-oxobutanoate + H2O = 2-dehydropantoate + (6S)-5,6,7,8-tetrahydrofolate</text>
        <dbReference type="Rhea" id="RHEA:11824"/>
        <dbReference type="ChEBI" id="CHEBI:11561"/>
        <dbReference type="ChEBI" id="CHEBI:11851"/>
        <dbReference type="ChEBI" id="CHEBI:15377"/>
        <dbReference type="ChEBI" id="CHEBI:15636"/>
        <dbReference type="ChEBI" id="CHEBI:57453"/>
        <dbReference type="EC" id="2.1.2.11"/>
    </reaction>
</comment>
<dbReference type="HAMAP" id="MF_00156">
    <property type="entry name" value="PanB"/>
    <property type="match status" value="1"/>
</dbReference>
<reference evidence="12 13" key="1">
    <citation type="journal article" date="2013" name="Genome Announc.">
        <title>Genome Sequence of the Pyrene- and Fluoranthene-Degrading Bacterium Cycloclasticus sp. Strain PY97M.</title>
        <authorList>
            <person name="Cui Z."/>
            <person name="Xu G."/>
            <person name="Li Q."/>
            <person name="Gao W."/>
            <person name="Zheng L."/>
        </authorList>
    </citation>
    <scope>NUCLEOTIDE SEQUENCE [LARGE SCALE GENOMIC DNA]</scope>
    <source>
        <strain evidence="12 13">PY97M</strain>
    </source>
</reference>
<feature type="binding site" evidence="8 11">
    <location>
        <position position="90"/>
    </location>
    <ligand>
        <name>Mg(2+)</name>
        <dbReference type="ChEBI" id="CHEBI:18420"/>
    </ligand>
</feature>
<organism evidence="12 13">
    <name type="scientific">Cycloclasticus pugetii</name>
    <dbReference type="NCBI Taxonomy" id="34068"/>
    <lineage>
        <taxon>Bacteria</taxon>
        <taxon>Pseudomonadati</taxon>
        <taxon>Pseudomonadota</taxon>
        <taxon>Gammaproteobacteria</taxon>
        <taxon>Thiotrichales</taxon>
        <taxon>Piscirickettsiaceae</taxon>
        <taxon>Cycloclasticus</taxon>
    </lineage>
</organism>
<keyword evidence="8" id="KW-0963">Cytoplasm</keyword>
<dbReference type="RefSeq" id="WP_015005239.1">
    <property type="nucleotide sequence ID" value="NZ_FQZJ01000006.1"/>
</dbReference>
<keyword evidence="4 8" id="KW-0566">Pantothenate biosynthesis</keyword>
<dbReference type="GO" id="GO:0015940">
    <property type="term" value="P:pantothenate biosynthetic process"/>
    <property type="evidence" value="ECO:0007669"/>
    <property type="project" value="UniProtKB-UniRule"/>
</dbReference>
<evidence type="ECO:0000313" key="13">
    <source>
        <dbReference type="Proteomes" id="UP000015462"/>
    </source>
</evidence>